<feature type="region of interest" description="Disordered" evidence="1">
    <location>
        <begin position="189"/>
        <end position="208"/>
    </location>
</feature>
<evidence type="ECO:0000256" key="1">
    <source>
        <dbReference type="SAM" id="MobiDB-lite"/>
    </source>
</evidence>
<protein>
    <submittedName>
        <fullName evidence="3">Uncharacterized protein</fullName>
    </submittedName>
</protein>
<dbReference type="EMBL" id="SJPN01000020">
    <property type="protein sequence ID" value="TWT89604.1"/>
    <property type="molecule type" value="Genomic_DNA"/>
</dbReference>
<accession>A0A5C5ZQ38</accession>
<organism evidence="3 4">
    <name type="scientific">Stieleria varia</name>
    <dbReference type="NCBI Taxonomy" id="2528005"/>
    <lineage>
        <taxon>Bacteria</taxon>
        <taxon>Pseudomonadati</taxon>
        <taxon>Planctomycetota</taxon>
        <taxon>Planctomycetia</taxon>
        <taxon>Pirellulales</taxon>
        <taxon>Pirellulaceae</taxon>
        <taxon>Stieleria</taxon>
    </lineage>
</organism>
<gene>
    <name evidence="3" type="ORF">Pla52n_67320</name>
</gene>
<dbReference type="AlphaFoldDB" id="A0A5C5ZQ38"/>
<keyword evidence="4" id="KW-1185">Reference proteome</keyword>
<evidence type="ECO:0000313" key="3">
    <source>
        <dbReference type="EMBL" id="TWT89604.1"/>
    </source>
</evidence>
<reference evidence="3 4" key="1">
    <citation type="submission" date="2019-02" db="EMBL/GenBank/DDBJ databases">
        <title>Deep-cultivation of Planctomycetes and their phenomic and genomic characterization uncovers novel biology.</title>
        <authorList>
            <person name="Wiegand S."/>
            <person name="Jogler M."/>
            <person name="Boedeker C."/>
            <person name="Pinto D."/>
            <person name="Vollmers J."/>
            <person name="Rivas-Marin E."/>
            <person name="Kohn T."/>
            <person name="Peeters S.H."/>
            <person name="Heuer A."/>
            <person name="Rast P."/>
            <person name="Oberbeckmann S."/>
            <person name="Bunk B."/>
            <person name="Jeske O."/>
            <person name="Meyerdierks A."/>
            <person name="Storesund J.E."/>
            <person name="Kallscheuer N."/>
            <person name="Luecker S."/>
            <person name="Lage O.M."/>
            <person name="Pohl T."/>
            <person name="Merkel B.J."/>
            <person name="Hornburger P."/>
            <person name="Mueller R.-W."/>
            <person name="Bruemmer F."/>
            <person name="Labrenz M."/>
            <person name="Spormann A.M."/>
            <person name="Op Den Camp H."/>
            <person name="Overmann J."/>
            <person name="Amann R."/>
            <person name="Jetten M.S.M."/>
            <person name="Mascher T."/>
            <person name="Medema M.H."/>
            <person name="Devos D.P."/>
            <person name="Kaster A.-K."/>
            <person name="Ovreas L."/>
            <person name="Rohde M."/>
            <person name="Galperin M.Y."/>
            <person name="Jogler C."/>
        </authorList>
    </citation>
    <scope>NUCLEOTIDE SEQUENCE [LARGE SCALE GENOMIC DNA]</scope>
    <source>
        <strain evidence="3 4">Pla52n</strain>
    </source>
</reference>
<name>A0A5C5ZQ38_9BACT</name>
<comment type="caution">
    <text evidence="3">The sequence shown here is derived from an EMBL/GenBank/DDBJ whole genome shotgun (WGS) entry which is preliminary data.</text>
</comment>
<proteinExistence type="predicted"/>
<keyword evidence="2" id="KW-0732">Signal</keyword>
<sequence length="208" mass="23567" precursor="true">MRIATASLIFALYASALSTAQQIEDTNGDGIIDESEEPQMPKLIASTPKAERQNELVPGIYVNVSEIRGFHTSYLHVRKRDYKFFLFACTGGFTDDGEIELTDGWFSAGGDYWHPDKVNGRDILWRGDAWRVWTTDHKLYDYGVLVRVEGNDPIEVLKNPPSVSDLYDADTKTKVGEWRDPFIFGARDLNREKKAEPSDAPQSRSRAF</sequence>
<evidence type="ECO:0000256" key="2">
    <source>
        <dbReference type="SAM" id="SignalP"/>
    </source>
</evidence>
<evidence type="ECO:0000313" key="4">
    <source>
        <dbReference type="Proteomes" id="UP000320176"/>
    </source>
</evidence>
<dbReference type="Proteomes" id="UP000320176">
    <property type="component" value="Unassembled WGS sequence"/>
</dbReference>
<feature type="chain" id="PRO_5023151553" evidence="2">
    <location>
        <begin position="21"/>
        <end position="208"/>
    </location>
</feature>
<feature type="signal peptide" evidence="2">
    <location>
        <begin position="1"/>
        <end position="20"/>
    </location>
</feature>